<evidence type="ECO:0000313" key="1">
    <source>
        <dbReference type="EMBL" id="TFK54891.1"/>
    </source>
</evidence>
<evidence type="ECO:0000313" key="2">
    <source>
        <dbReference type="Proteomes" id="UP000305948"/>
    </source>
</evidence>
<organism evidence="1 2">
    <name type="scientific">Heliocybe sulcata</name>
    <dbReference type="NCBI Taxonomy" id="5364"/>
    <lineage>
        <taxon>Eukaryota</taxon>
        <taxon>Fungi</taxon>
        <taxon>Dikarya</taxon>
        <taxon>Basidiomycota</taxon>
        <taxon>Agaricomycotina</taxon>
        <taxon>Agaricomycetes</taxon>
        <taxon>Gloeophyllales</taxon>
        <taxon>Gloeophyllaceae</taxon>
        <taxon>Heliocybe</taxon>
    </lineage>
</organism>
<accession>A0A5C3NMN1</accession>
<dbReference type="OrthoDB" id="2816594at2759"/>
<dbReference type="EMBL" id="ML213505">
    <property type="protein sequence ID" value="TFK54891.1"/>
    <property type="molecule type" value="Genomic_DNA"/>
</dbReference>
<proteinExistence type="predicted"/>
<gene>
    <name evidence="1" type="ORF">OE88DRAFT_973144</name>
</gene>
<sequence length="95" mass="10700">MCHRKLFFTRSTTCGHLTFTGEEYIDCGESDCTFSTAHPANCGSPSHPCACRRYYQQPERQVTREVGLFSCRQARLTNFPPQSADKCAPCNAESR</sequence>
<reference evidence="1 2" key="1">
    <citation type="journal article" date="2019" name="Nat. Ecol. Evol.">
        <title>Megaphylogeny resolves global patterns of mushroom evolution.</title>
        <authorList>
            <person name="Varga T."/>
            <person name="Krizsan K."/>
            <person name="Foldi C."/>
            <person name="Dima B."/>
            <person name="Sanchez-Garcia M."/>
            <person name="Sanchez-Ramirez S."/>
            <person name="Szollosi G.J."/>
            <person name="Szarkandi J.G."/>
            <person name="Papp V."/>
            <person name="Albert L."/>
            <person name="Andreopoulos W."/>
            <person name="Angelini C."/>
            <person name="Antonin V."/>
            <person name="Barry K.W."/>
            <person name="Bougher N.L."/>
            <person name="Buchanan P."/>
            <person name="Buyck B."/>
            <person name="Bense V."/>
            <person name="Catcheside P."/>
            <person name="Chovatia M."/>
            <person name="Cooper J."/>
            <person name="Damon W."/>
            <person name="Desjardin D."/>
            <person name="Finy P."/>
            <person name="Geml J."/>
            <person name="Haridas S."/>
            <person name="Hughes K."/>
            <person name="Justo A."/>
            <person name="Karasinski D."/>
            <person name="Kautmanova I."/>
            <person name="Kiss B."/>
            <person name="Kocsube S."/>
            <person name="Kotiranta H."/>
            <person name="LaButti K.M."/>
            <person name="Lechner B.E."/>
            <person name="Liimatainen K."/>
            <person name="Lipzen A."/>
            <person name="Lukacs Z."/>
            <person name="Mihaltcheva S."/>
            <person name="Morgado L.N."/>
            <person name="Niskanen T."/>
            <person name="Noordeloos M.E."/>
            <person name="Ohm R.A."/>
            <person name="Ortiz-Santana B."/>
            <person name="Ovrebo C."/>
            <person name="Racz N."/>
            <person name="Riley R."/>
            <person name="Savchenko A."/>
            <person name="Shiryaev A."/>
            <person name="Soop K."/>
            <person name="Spirin V."/>
            <person name="Szebenyi C."/>
            <person name="Tomsovsky M."/>
            <person name="Tulloss R.E."/>
            <person name="Uehling J."/>
            <person name="Grigoriev I.V."/>
            <person name="Vagvolgyi C."/>
            <person name="Papp T."/>
            <person name="Martin F.M."/>
            <person name="Miettinen O."/>
            <person name="Hibbett D.S."/>
            <person name="Nagy L.G."/>
        </authorList>
    </citation>
    <scope>NUCLEOTIDE SEQUENCE [LARGE SCALE GENOMIC DNA]</scope>
    <source>
        <strain evidence="1 2">OMC1185</strain>
    </source>
</reference>
<keyword evidence="2" id="KW-1185">Reference proteome</keyword>
<name>A0A5C3NMN1_9AGAM</name>
<protein>
    <submittedName>
        <fullName evidence="1">Uncharacterized protein</fullName>
    </submittedName>
</protein>
<dbReference type="Proteomes" id="UP000305948">
    <property type="component" value="Unassembled WGS sequence"/>
</dbReference>
<dbReference type="AlphaFoldDB" id="A0A5C3NMN1"/>